<dbReference type="Proteomes" id="UP000614601">
    <property type="component" value="Unassembled WGS sequence"/>
</dbReference>
<dbReference type="AlphaFoldDB" id="A0A811L2T1"/>
<gene>
    <name evidence="1" type="ORF">BOKJ2_LOCUS9450</name>
</gene>
<dbReference type="EMBL" id="CAJFCW020000004">
    <property type="protein sequence ID" value="CAG9115083.1"/>
    <property type="molecule type" value="Genomic_DNA"/>
</dbReference>
<dbReference type="EMBL" id="CAJFDH010000004">
    <property type="protein sequence ID" value="CAD5221449.1"/>
    <property type="molecule type" value="Genomic_DNA"/>
</dbReference>
<name>A0A811L2T1_9BILA</name>
<comment type="caution">
    <text evidence="1">The sequence shown here is derived from an EMBL/GenBank/DDBJ whole genome shotgun (WGS) entry which is preliminary data.</text>
</comment>
<reference evidence="1" key="1">
    <citation type="submission" date="2020-09" db="EMBL/GenBank/DDBJ databases">
        <authorList>
            <person name="Kikuchi T."/>
        </authorList>
    </citation>
    <scope>NUCLEOTIDE SEQUENCE</scope>
    <source>
        <strain evidence="1">SH1</strain>
    </source>
</reference>
<keyword evidence="2" id="KW-1185">Reference proteome</keyword>
<dbReference type="Proteomes" id="UP000783686">
    <property type="component" value="Unassembled WGS sequence"/>
</dbReference>
<evidence type="ECO:0000313" key="1">
    <source>
        <dbReference type="EMBL" id="CAD5221449.1"/>
    </source>
</evidence>
<evidence type="ECO:0000313" key="2">
    <source>
        <dbReference type="Proteomes" id="UP000614601"/>
    </source>
</evidence>
<sequence>MLKLYECEGDTPRELLEKLLKRLADPDNSILWLFARNSDYDKKVYDKMEKMVIENVQILRFLVAFGAGLLHDNETAQLEFEDCNLIVTEIYNALLRARQEGLNKLFWPDSVRKMARAEIDKDGFNADIVYRIFKQFKLQFPLSEKVFVAVFDGILNHEKYFISDQDESAIFELR</sequence>
<accession>A0A811L2T1</accession>
<proteinExistence type="predicted"/>
<protein>
    <submittedName>
        <fullName evidence="1">Uncharacterized protein</fullName>
    </submittedName>
</protein>
<organism evidence="1 2">
    <name type="scientific">Bursaphelenchus okinawaensis</name>
    <dbReference type="NCBI Taxonomy" id="465554"/>
    <lineage>
        <taxon>Eukaryota</taxon>
        <taxon>Metazoa</taxon>
        <taxon>Ecdysozoa</taxon>
        <taxon>Nematoda</taxon>
        <taxon>Chromadorea</taxon>
        <taxon>Rhabditida</taxon>
        <taxon>Tylenchina</taxon>
        <taxon>Tylenchomorpha</taxon>
        <taxon>Aphelenchoidea</taxon>
        <taxon>Aphelenchoididae</taxon>
        <taxon>Bursaphelenchus</taxon>
    </lineage>
</organism>